<dbReference type="Proteomes" id="UP000279959">
    <property type="component" value="Chromosome"/>
</dbReference>
<proteinExistence type="predicted"/>
<dbReference type="EMBL" id="AP018664">
    <property type="protein sequence ID" value="BBD98064.1"/>
    <property type="molecule type" value="Genomic_DNA"/>
</dbReference>
<protein>
    <submittedName>
        <fullName evidence="1">Uncharacterized protein</fullName>
    </submittedName>
</protein>
<organism evidence="1 2">
    <name type="scientific">Sphingobium amiense</name>
    <dbReference type="NCBI Taxonomy" id="135719"/>
    <lineage>
        <taxon>Bacteria</taxon>
        <taxon>Pseudomonadati</taxon>
        <taxon>Pseudomonadota</taxon>
        <taxon>Alphaproteobacteria</taxon>
        <taxon>Sphingomonadales</taxon>
        <taxon>Sphingomonadaceae</taxon>
        <taxon>Sphingobium</taxon>
    </lineage>
</organism>
<sequence>MTYLNHLTINTGKLRRSPRDEVSTDTIADTSSRIAAMLQDGRADLPIPGYHIEGQAYGPSLAVTVMGGADPLATIAIARRDRDGRAMWRDLMDAVGGIDASLVRDPPGAPYAAVMLWPALALEADAASWIGDLGRVLAWSWIDA</sequence>
<accession>A0A494W076</accession>
<evidence type="ECO:0000313" key="1">
    <source>
        <dbReference type="EMBL" id="BBD98064.1"/>
    </source>
</evidence>
<dbReference type="KEGG" id="sami:SAMIE_1015650"/>
<name>A0A494W076_9SPHN</name>
<dbReference type="AlphaFoldDB" id="A0A494W076"/>
<evidence type="ECO:0000313" key="2">
    <source>
        <dbReference type="Proteomes" id="UP000279959"/>
    </source>
</evidence>
<gene>
    <name evidence="1" type="ORF">SAMIE_1015650</name>
</gene>
<reference evidence="1 2" key="1">
    <citation type="submission" date="2018-05" db="EMBL/GenBank/DDBJ databases">
        <title>Complete Genome Sequence of the Nonylphenol-Degrading Bacterium Sphingobium amiense DSM 16289T.</title>
        <authorList>
            <person name="Ootsuka M."/>
            <person name="Nishizawa T."/>
            <person name="Ohta H."/>
        </authorList>
    </citation>
    <scope>NUCLEOTIDE SEQUENCE [LARGE SCALE GENOMIC DNA]</scope>
    <source>
        <strain evidence="1 2">DSM 16289</strain>
    </source>
</reference>
<keyword evidence="2" id="KW-1185">Reference proteome</keyword>
<dbReference type="RefSeq" id="WP_066700119.1">
    <property type="nucleotide sequence ID" value="NZ_AP018664.1"/>
</dbReference>